<dbReference type="EMBL" id="VSSQ01077050">
    <property type="protein sequence ID" value="MPN27233.1"/>
    <property type="molecule type" value="Genomic_DNA"/>
</dbReference>
<accession>A0A645GUA9</accession>
<reference evidence="1" key="1">
    <citation type="submission" date="2019-08" db="EMBL/GenBank/DDBJ databases">
        <authorList>
            <person name="Kucharzyk K."/>
            <person name="Murdoch R.W."/>
            <person name="Higgins S."/>
            <person name="Loffler F."/>
        </authorList>
    </citation>
    <scope>NUCLEOTIDE SEQUENCE</scope>
</reference>
<gene>
    <name evidence="1" type="ORF">SDC9_174661</name>
</gene>
<organism evidence="1">
    <name type="scientific">bioreactor metagenome</name>
    <dbReference type="NCBI Taxonomy" id="1076179"/>
    <lineage>
        <taxon>unclassified sequences</taxon>
        <taxon>metagenomes</taxon>
        <taxon>ecological metagenomes</taxon>
    </lineage>
</organism>
<comment type="caution">
    <text evidence="1">The sequence shown here is derived from an EMBL/GenBank/DDBJ whole genome shotgun (WGS) entry which is preliminary data.</text>
</comment>
<dbReference type="AlphaFoldDB" id="A0A645GUA9"/>
<protein>
    <submittedName>
        <fullName evidence="1">Uncharacterized protein</fullName>
    </submittedName>
</protein>
<sequence>MGDVDLSKFCFVKAHLSTKQHKQDAEYEFESFLNEKEENVQIALARSIFGAIFDKLDEKFNAEISEDCTDVQEIYSSKGVSSDWVKSLVECGVAIQLPDLEKIFTMYGIQNVADMRAYTTEYTRIKMDLLQSCMPVNHVKRTIQELIEYESKTFNGNIKDFSELIHERIKDGNLVTQPFSGEHYIKLLIMILAFKFFYRGIRQ</sequence>
<name>A0A645GUA9_9ZZZZ</name>
<proteinExistence type="predicted"/>
<evidence type="ECO:0000313" key="1">
    <source>
        <dbReference type="EMBL" id="MPN27233.1"/>
    </source>
</evidence>